<keyword evidence="4" id="KW-1185">Reference proteome</keyword>
<sequence length="496" mass="55377">MECNKEEAFRAKELVEKKMQNEDYVAARQIVLKGVTDFIAHELFTPSGSTWNHFMNEKRVPNQGSSKAFPQNYAGKPSGMSFPYRFSESDPMPNVGKAANVGGNKPKEVKVENATGNGRGTIPYEKVNGHMDVKAENGGDLSAQNFGPSIGRQSRRSLRHLQHISYKENYNDDDDFFVPTSKRSRGNSSSNVNDVQAKAATADGRVPNKDVSAGSVASILNRNSKEVKHKASSDFEEIPSNNNRGSGAEVDEASMPERSGTKLENDDERLKTDTSDLDLKPTVFICTDPNFSNFDKERVDVSFAVNQVWAIYDHMMLRITWLESIVDSEAEQQWCDEGLPVGCGSYEYGETEETVDHLMFSHKMDCMSGGLRGIFCIYPKKGKTWALFKDWDAKWSLELEKHRPSYQFVEVLTDFTKDTGIRVAYLAKVKGFVSIFQQANCDEGLSFFILPRELYRFSHRVPSVKMSGKEGLGVPEGSFECDTASLPSNLVSTVDA</sequence>
<evidence type="ECO:0000259" key="2">
    <source>
        <dbReference type="Pfam" id="PF11926"/>
    </source>
</evidence>
<dbReference type="STRING" id="3988.B9S4Q7"/>
<protein>
    <recommendedName>
        <fullName evidence="2">DUF3444 domain-containing protein</fullName>
    </recommendedName>
</protein>
<accession>B9S4Q7</accession>
<dbReference type="eggNOG" id="ENOG502QS8C">
    <property type="taxonomic scope" value="Eukaryota"/>
</dbReference>
<dbReference type="FunCoup" id="B9S4Q7">
    <property type="interactions" value="672"/>
</dbReference>
<feature type="region of interest" description="Disordered" evidence="1">
    <location>
        <begin position="180"/>
        <end position="210"/>
    </location>
</feature>
<evidence type="ECO:0000313" key="4">
    <source>
        <dbReference type="Proteomes" id="UP000008311"/>
    </source>
</evidence>
<dbReference type="Proteomes" id="UP000008311">
    <property type="component" value="Unassembled WGS sequence"/>
</dbReference>
<name>B9S4Q7_RICCO</name>
<dbReference type="InParanoid" id="B9S4Q7"/>
<proteinExistence type="predicted"/>
<feature type="domain" description="DUF3444" evidence="2">
    <location>
        <begin position="282"/>
        <end position="314"/>
    </location>
</feature>
<dbReference type="EMBL" id="EQ973866">
    <property type="protein sequence ID" value="EEF41381.1"/>
    <property type="molecule type" value="Genomic_DNA"/>
</dbReference>
<evidence type="ECO:0000313" key="3">
    <source>
        <dbReference type="EMBL" id="EEF41381.1"/>
    </source>
</evidence>
<feature type="region of interest" description="Disordered" evidence="1">
    <location>
        <begin position="99"/>
        <end position="125"/>
    </location>
</feature>
<dbReference type="PANTHER" id="PTHR45089:SF42">
    <property type="entry name" value="J DOMAIN-CONTAINING PROTEIN"/>
    <property type="match status" value="1"/>
</dbReference>
<feature type="compositionally biased region" description="Basic and acidic residues" evidence="1">
    <location>
        <begin position="259"/>
        <end position="273"/>
    </location>
</feature>
<feature type="region of interest" description="Disordered" evidence="1">
    <location>
        <begin position="225"/>
        <end position="273"/>
    </location>
</feature>
<evidence type="ECO:0000256" key="1">
    <source>
        <dbReference type="SAM" id="MobiDB-lite"/>
    </source>
</evidence>
<gene>
    <name evidence="3" type="ORF">RCOM_0991170</name>
</gene>
<reference evidence="4" key="1">
    <citation type="journal article" date="2010" name="Nat. Biotechnol.">
        <title>Draft genome sequence of the oilseed species Ricinus communis.</title>
        <authorList>
            <person name="Chan A.P."/>
            <person name="Crabtree J."/>
            <person name="Zhao Q."/>
            <person name="Lorenzi H."/>
            <person name="Orvis J."/>
            <person name="Puiu D."/>
            <person name="Melake-Berhan A."/>
            <person name="Jones K.M."/>
            <person name="Redman J."/>
            <person name="Chen G."/>
            <person name="Cahoon E.B."/>
            <person name="Gedil M."/>
            <person name="Stanke M."/>
            <person name="Haas B.J."/>
            <person name="Wortman J.R."/>
            <person name="Fraser-Liggett C.M."/>
            <person name="Ravel J."/>
            <person name="Rabinowicz P.D."/>
        </authorList>
    </citation>
    <scope>NUCLEOTIDE SEQUENCE [LARGE SCALE GENOMIC DNA]</scope>
    <source>
        <strain evidence="4">cv. Hale</strain>
    </source>
</reference>
<organism evidence="3 4">
    <name type="scientific">Ricinus communis</name>
    <name type="common">Castor bean</name>
    <dbReference type="NCBI Taxonomy" id="3988"/>
    <lineage>
        <taxon>Eukaryota</taxon>
        <taxon>Viridiplantae</taxon>
        <taxon>Streptophyta</taxon>
        <taxon>Embryophyta</taxon>
        <taxon>Tracheophyta</taxon>
        <taxon>Spermatophyta</taxon>
        <taxon>Magnoliopsida</taxon>
        <taxon>eudicotyledons</taxon>
        <taxon>Gunneridae</taxon>
        <taxon>Pentapetalae</taxon>
        <taxon>rosids</taxon>
        <taxon>fabids</taxon>
        <taxon>Malpighiales</taxon>
        <taxon>Euphorbiaceae</taxon>
        <taxon>Acalyphoideae</taxon>
        <taxon>Acalypheae</taxon>
        <taxon>Ricinus</taxon>
    </lineage>
</organism>
<dbReference type="AlphaFoldDB" id="B9S4Q7"/>
<dbReference type="PANTHER" id="PTHR45089">
    <property type="entry name" value="DNAJ HEAT SHOCK AMINO-TERMINAL DOMAIN PROTEIN-RELATED"/>
    <property type="match status" value="1"/>
</dbReference>
<dbReference type="InterPro" id="IPR024593">
    <property type="entry name" value="DUF3444"/>
</dbReference>
<dbReference type="Pfam" id="PF11926">
    <property type="entry name" value="DUF3444"/>
    <property type="match status" value="2"/>
</dbReference>
<feature type="domain" description="DUF3444" evidence="2">
    <location>
        <begin position="315"/>
        <end position="470"/>
    </location>
</feature>